<feature type="transmembrane region" description="Helical" evidence="1">
    <location>
        <begin position="128"/>
        <end position="147"/>
    </location>
</feature>
<evidence type="ECO:0000256" key="1">
    <source>
        <dbReference type="SAM" id="Phobius"/>
    </source>
</evidence>
<feature type="transmembrane region" description="Helical" evidence="1">
    <location>
        <begin position="12"/>
        <end position="33"/>
    </location>
</feature>
<proteinExistence type="predicted"/>
<accession>A0AB38NY98</accession>
<protein>
    <submittedName>
        <fullName evidence="2">Uncharacterized protein</fullName>
    </submittedName>
</protein>
<evidence type="ECO:0000313" key="2">
    <source>
        <dbReference type="EMBL" id="TKG37756.1"/>
    </source>
</evidence>
<feature type="transmembrane region" description="Helical" evidence="1">
    <location>
        <begin position="71"/>
        <end position="90"/>
    </location>
</feature>
<dbReference type="AlphaFoldDB" id="A0AB38NY98"/>
<organism evidence="2 3">
    <name type="scientific">Vibrio tasmaniensis</name>
    <dbReference type="NCBI Taxonomy" id="212663"/>
    <lineage>
        <taxon>Bacteria</taxon>
        <taxon>Pseudomonadati</taxon>
        <taxon>Pseudomonadota</taxon>
        <taxon>Gammaproteobacteria</taxon>
        <taxon>Vibrionales</taxon>
        <taxon>Vibrionaceae</taxon>
        <taxon>Vibrio</taxon>
    </lineage>
</organism>
<name>A0AB38NY98_9VIBR</name>
<gene>
    <name evidence="2" type="ORF">FC057_00515</name>
</gene>
<reference evidence="2 3" key="1">
    <citation type="submission" date="2019-04" db="EMBL/GenBank/DDBJ databases">
        <title>A reverse ecology approach based on a biological definition of microbial populations.</title>
        <authorList>
            <person name="Arevalo P."/>
            <person name="Vaninsberghe D."/>
            <person name="Elsherbini J."/>
            <person name="Gore J."/>
            <person name="Polz M."/>
        </authorList>
    </citation>
    <scope>NUCLEOTIDE SEQUENCE [LARGE SCALE GENOMIC DNA]</scope>
    <source>
        <strain evidence="2 3">10N.222.45.A8</strain>
    </source>
</reference>
<keyword evidence="1" id="KW-1133">Transmembrane helix</keyword>
<feature type="transmembrane region" description="Helical" evidence="1">
    <location>
        <begin position="102"/>
        <end position="121"/>
    </location>
</feature>
<comment type="caution">
    <text evidence="2">The sequence shown here is derived from an EMBL/GenBank/DDBJ whole genome shotgun (WGS) entry which is preliminary data.</text>
</comment>
<keyword evidence="1" id="KW-0812">Transmembrane</keyword>
<keyword evidence="1" id="KW-0472">Membrane</keyword>
<feature type="transmembrane region" description="Helical" evidence="1">
    <location>
        <begin position="48"/>
        <end position="64"/>
    </location>
</feature>
<dbReference type="Proteomes" id="UP000308018">
    <property type="component" value="Unassembled WGS sequence"/>
</dbReference>
<evidence type="ECO:0000313" key="3">
    <source>
        <dbReference type="Proteomes" id="UP000308018"/>
    </source>
</evidence>
<feature type="transmembrane region" description="Helical" evidence="1">
    <location>
        <begin position="183"/>
        <end position="202"/>
    </location>
</feature>
<dbReference type="EMBL" id="SYVV01000001">
    <property type="protein sequence ID" value="TKG37756.1"/>
    <property type="molecule type" value="Genomic_DNA"/>
</dbReference>
<sequence length="225" mass="25857">MDLSVMIKNMIWMLVRVFIAFLMIAPTYAIFILSNSATPRLFETKPEVLAWLSCFLLVIGYVLIRFSRTRYVGKLLSLGVLGAVVLIMYVDERYRIFEVSVHAWSLFLAALYLIMLLYFIFPVKQLKPLLSLVPVAGVSWFLVWALVGPISLTYELISSKTTISIVNYQKVVDLLPELYLDGFQSGLFSMLLVLWLYALVVFGHNPKRSYQQLASYVVKIRNAWH</sequence>